<dbReference type="Proteomes" id="UP000789570">
    <property type="component" value="Unassembled WGS sequence"/>
</dbReference>
<protein>
    <submittedName>
        <fullName evidence="1">7618_t:CDS:1</fullName>
    </submittedName>
</protein>
<name>A0A9N9GI01_9GLOM</name>
<organism evidence="1 2">
    <name type="scientific">Funneliformis caledonium</name>
    <dbReference type="NCBI Taxonomy" id="1117310"/>
    <lineage>
        <taxon>Eukaryota</taxon>
        <taxon>Fungi</taxon>
        <taxon>Fungi incertae sedis</taxon>
        <taxon>Mucoromycota</taxon>
        <taxon>Glomeromycotina</taxon>
        <taxon>Glomeromycetes</taxon>
        <taxon>Glomerales</taxon>
        <taxon>Glomeraceae</taxon>
        <taxon>Funneliformis</taxon>
    </lineage>
</organism>
<dbReference type="AlphaFoldDB" id="A0A9N9GI01"/>
<dbReference type="EMBL" id="CAJVPQ010002628">
    <property type="protein sequence ID" value="CAG8603390.1"/>
    <property type="molecule type" value="Genomic_DNA"/>
</dbReference>
<dbReference type="OrthoDB" id="2393739at2759"/>
<proteinExistence type="predicted"/>
<reference evidence="1" key="1">
    <citation type="submission" date="2021-06" db="EMBL/GenBank/DDBJ databases">
        <authorList>
            <person name="Kallberg Y."/>
            <person name="Tangrot J."/>
            <person name="Rosling A."/>
        </authorList>
    </citation>
    <scope>NUCLEOTIDE SEQUENCE</scope>
    <source>
        <strain evidence="1">UK204</strain>
    </source>
</reference>
<evidence type="ECO:0000313" key="1">
    <source>
        <dbReference type="EMBL" id="CAG8603390.1"/>
    </source>
</evidence>
<keyword evidence="2" id="KW-1185">Reference proteome</keyword>
<gene>
    <name evidence="1" type="ORF">FCALED_LOCUS8700</name>
</gene>
<sequence>MSDNDDDQYQNLTKSIKLQIEIENIRTAAFEVSQLLLDESDNESNMRNKNKAINILLITFSDLYYIFN</sequence>
<comment type="caution">
    <text evidence="1">The sequence shown here is derived from an EMBL/GenBank/DDBJ whole genome shotgun (WGS) entry which is preliminary data.</text>
</comment>
<evidence type="ECO:0000313" key="2">
    <source>
        <dbReference type="Proteomes" id="UP000789570"/>
    </source>
</evidence>
<accession>A0A9N9GI01</accession>